<comment type="caution">
    <text evidence="2">The sequence shown here is derived from an EMBL/GenBank/DDBJ whole genome shotgun (WGS) entry which is preliminary data.</text>
</comment>
<keyword evidence="1" id="KW-0812">Transmembrane</keyword>
<dbReference type="EMBL" id="LLKB01000001">
    <property type="protein sequence ID" value="KQC85920.1"/>
    <property type="molecule type" value="Genomic_DNA"/>
</dbReference>
<name>A0AAW3JUB8_9FIRM</name>
<evidence type="ECO:0000313" key="3">
    <source>
        <dbReference type="Proteomes" id="UP000050833"/>
    </source>
</evidence>
<keyword evidence="3" id="KW-1185">Reference proteome</keyword>
<accession>A0AAW3JUB8</accession>
<proteinExistence type="predicted"/>
<keyword evidence="1" id="KW-0472">Membrane</keyword>
<dbReference type="Proteomes" id="UP000050833">
    <property type="component" value="Unassembled WGS sequence"/>
</dbReference>
<keyword evidence="1" id="KW-1133">Transmembrane helix</keyword>
<evidence type="ECO:0000313" key="2">
    <source>
        <dbReference type="EMBL" id="KQC85920.1"/>
    </source>
</evidence>
<reference evidence="2 3" key="1">
    <citation type="submission" date="2015-10" db="EMBL/GenBank/DDBJ databases">
        <title>Butyribacter intestini gen. nov., sp. nov., a butyric acid-producing bacterium of the family Lachnospiraceae isolated from the human faeces.</title>
        <authorList>
            <person name="Zou Y."/>
            <person name="Xue W."/>
            <person name="Luo G."/>
            <person name="Lv M."/>
        </authorList>
    </citation>
    <scope>NUCLEOTIDE SEQUENCE [LARGE SCALE GENOMIC DNA]</scope>
    <source>
        <strain evidence="2 3">TF01-11</strain>
    </source>
</reference>
<sequence length="127" mass="14425">MKKGKIFAICIVVCLILIFAVYSNKKVKGVKLFGFAKPEKMTIEMEIGSVRNKVMADKDKEKFISYLNNAGYKKVKSELIEGVSVIYIKSKDKKWQIGIAGSKVFYNGKCYEMDREVINDLRELAGL</sequence>
<gene>
    <name evidence="2" type="ORF">APZ18_01595</name>
</gene>
<feature type="transmembrane region" description="Helical" evidence="1">
    <location>
        <begin position="6"/>
        <end position="23"/>
    </location>
</feature>
<protein>
    <submittedName>
        <fullName evidence="2">Uncharacterized protein</fullName>
    </submittedName>
</protein>
<dbReference type="RefSeq" id="WP_055941011.1">
    <property type="nucleotide sequence ID" value="NZ_JAQDCV010000010.1"/>
</dbReference>
<dbReference type="AlphaFoldDB" id="A0AAW3JUB8"/>
<evidence type="ECO:0000256" key="1">
    <source>
        <dbReference type="SAM" id="Phobius"/>
    </source>
</evidence>
<organism evidence="2 3">
    <name type="scientific">Butyribacter intestini</name>
    <dbReference type="NCBI Taxonomy" id="1703332"/>
    <lineage>
        <taxon>Bacteria</taxon>
        <taxon>Bacillati</taxon>
        <taxon>Bacillota</taxon>
        <taxon>Clostridia</taxon>
        <taxon>Lachnospirales</taxon>
        <taxon>Lachnospiraceae</taxon>
        <taxon>Butyribacter</taxon>
    </lineage>
</organism>